<keyword evidence="1" id="KW-1133">Transmembrane helix</keyword>
<evidence type="ECO:0000256" key="1">
    <source>
        <dbReference type="SAM" id="Phobius"/>
    </source>
</evidence>
<organism evidence="2 3">
    <name type="scientific">Atopobium deltae</name>
    <dbReference type="NCBI Taxonomy" id="1393034"/>
    <lineage>
        <taxon>Bacteria</taxon>
        <taxon>Bacillati</taxon>
        <taxon>Actinomycetota</taxon>
        <taxon>Coriobacteriia</taxon>
        <taxon>Coriobacteriales</taxon>
        <taxon>Atopobiaceae</taxon>
        <taxon>Atopobium</taxon>
    </lineage>
</organism>
<comment type="caution">
    <text evidence="2">The sequence shown here is derived from an EMBL/GenBank/DDBJ whole genome shotgun (WGS) entry which is preliminary data.</text>
</comment>
<dbReference type="EMBL" id="LSCR01000011">
    <property type="protein sequence ID" value="KXB34822.1"/>
    <property type="molecule type" value="Genomic_DNA"/>
</dbReference>
<dbReference type="Proteomes" id="UP000070675">
    <property type="component" value="Unassembled WGS sequence"/>
</dbReference>
<protein>
    <submittedName>
        <fullName evidence="2">Uncharacterized protein</fullName>
    </submittedName>
</protein>
<reference evidence="3" key="1">
    <citation type="submission" date="2016-01" db="EMBL/GenBank/DDBJ databases">
        <authorList>
            <person name="Mitreva M."/>
            <person name="Pepin K.H."/>
            <person name="Mihindukulasuriya K.A."/>
            <person name="Fulton R."/>
            <person name="Fronick C."/>
            <person name="O'Laughlin M."/>
            <person name="Miner T."/>
            <person name="Herter B."/>
            <person name="Rosa B.A."/>
            <person name="Cordes M."/>
            <person name="Tomlinson C."/>
            <person name="Wollam A."/>
            <person name="Palsikar V.B."/>
            <person name="Mardis E.R."/>
            <person name="Wilson R.K."/>
        </authorList>
    </citation>
    <scope>NUCLEOTIDE SEQUENCE [LARGE SCALE GENOMIC DNA]</scope>
    <source>
        <strain evidence="3">DNF00019</strain>
    </source>
</reference>
<keyword evidence="3" id="KW-1185">Reference proteome</keyword>
<evidence type="ECO:0000313" key="3">
    <source>
        <dbReference type="Proteomes" id="UP000070675"/>
    </source>
</evidence>
<sequence length="42" mass="5091">MCYFHNVRSSLVLFFIPFFILAKDTTYLVLRVRAKAQRKRKI</sequence>
<accession>A0A133XV57</accession>
<gene>
    <name evidence="2" type="ORF">HMPREF3192_00717</name>
</gene>
<dbReference type="AlphaFoldDB" id="A0A133XV57"/>
<proteinExistence type="predicted"/>
<keyword evidence="1" id="KW-0472">Membrane</keyword>
<evidence type="ECO:0000313" key="2">
    <source>
        <dbReference type="EMBL" id="KXB34822.1"/>
    </source>
</evidence>
<feature type="transmembrane region" description="Helical" evidence="1">
    <location>
        <begin position="12"/>
        <end position="30"/>
    </location>
</feature>
<name>A0A133XV57_9ACTN</name>
<keyword evidence="1" id="KW-0812">Transmembrane</keyword>
<dbReference type="STRING" id="1393034.HMPREF3192_00717"/>